<dbReference type="AlphaFoldDB" id="A0A4V6YUI6"/>
<accession>A0A4V6YUI6</accession>
<name>A0A4V6YUI6_METTU</name>
<protein>
    <submittedName>
        <fullName evidence="1">Uncharacterized protein</fullName>
    </submittedName>
</protein>
<evidence type="ECO:0000313" key="2">
    <source>
        <dbReference type="Proteomes" id="UP000294360"/>
    </source>
</evidence>
<dbReference type="Proteomes" id="UP000294360">
    <property type="component" value="Chromosome"/>
</dbReference>
<evidence type="ECO:0000313" key="1">
    <source>
        <dbReference type="EMBL" id="VFU09063.1"/>
    </source>
</evidence>
<gene>
    <name evidence="1" type="ORF">MTUNDRAET4_2170</name>
</gene>
<dbReference type="KEGG" id="mtun:MTUNDRAET4_2170"/>
<dbReference type="EMBL" id="LR536450">
    <property type="protein sequence ID" value="VFU09063.1"/>
    <property type="molecule type" value="Genomic_DNA"/>
</dbReference>
<organism evidence="1 2">
    <name type="scientific">Methylocella tundrae</name>
    <dbReference type="NCBI Taxonomy" id="227605"/>
    <lineage>
        <taxon>Bacteria</taxon>
        <taxon>Pseudomonadati</taxon>
        <taxon>Pseudomonadota</taxon>
        <taxon>Alphaproteobacteria</taxon>
        <taxon>Hyphomicrobiales</taxon>
        <taxon>Beijerinckiaceae</taxon>
        <taxon>Methylocella</taxon>
    </lineage>
</organism>
<sequence>MNRAAGIWRGAESPAVDGMIDAVMAENAQQHADVGEVWNVVESQSLRGEQRSDHQRQGRVLGARNLNDAVQRLAADDANAIHQSPIFQPRWNIARAESVFFSWIAALSDVSRSTGGRAFQRFSHGLILSAIPALRLAPAQIGPQRRREALLLGLFAVGKRISPLV</sequence>
<proteinExistence type="predicted"/>
<reference evidence="1 2" key="1">
    <citation type="submission" date="2019-03" db="EMBL/GenBank/DDBJ databases">
        <authorList>
            <person name="Kox A.R. M."/>
        </authorList>
    </citation>
    <scope>NUCLEOTIDE SEQUENCE [LARGE SCALE GENOMIC DNA]</scope>
    <source>
        <strain evidence="1">MTUNDRAET4 annotated genome</strain>
    </source>
</reference>